<evidence type="ECO:0000313" key="2">
    <source>
        <dbReference type="Proteomes" id="UP001193081"/>
    </source>
</evidence>
<proteinExistence type="predicted"/>
<evidence type="ECO:0000313" key="1">
    <source>
        <dbReference type="EMBL" id="MBP1467947.1"/>
    </source>
</evidence>
<gene>
    <name evidence="1" type="ORF">EYB53_019680</name>
</gene>
<dbReference type="Proteomes" id="UP001193081">
    <property type="component" value="Unassembled WGS sequence"/>
</dbReference>
<accession>A0ABS4DER3</accession>
<organism evidence="1 2">
    <name type="scientific">Candidatus Chloroploca mongolica</name>
    <dbReference type="NCBI Taxonomy" id="2528176"/>
    <lineage>
        <taxon>Bacteria</taxon>
        <taxon>Bacillati</taxon>
        <taxon>Chloroflexota</taxon>
        <taxon>Chloroflexia</taxon>
        <taxon>Chloroflexales</taxon>
        <taxon>Chloroflexineae</taxon>
        <taxon>Oscillochloridaceae</taxon>
        <taxon>Candidatus Chloroploca</taxon>
    </lineage>
</organism>
<dbReference type="EMBL" id="SIJK02000049">
    <property type="protein sequence ID" value="MBP1467947.1"/>
    <property type="molecule type" value="Genomic_DNA"/>
</dbReference>
<name>A0ABS4DER3_9CHLR</name>
<sequence>MAGSSGSAVARMFSGVRCPLAINAIRAQVALTLFADRCALDRRRLRGGVAALILLRNTTPP</sequence>
<dbReference type="RefSeq" id="WP_135480196.1">
    <property type="nucleotide sequence ID" value="NZ_SIJK02000049.1"/>
</dbReference>
<protein>
    <submittedName>
        <fullName evidence="1">Uncharacterized protein</fullName>
    </submittedName>
</protein>
<comment type="caution">
    <text evidence="1">The sequence shown here is derived from an EMBL/GenBank/DDBJ whole genome shotgun (WGS) entry which is preliminary data.</text>
</comment>
<keyword evidence="2" id="KW-1185">Reference proteome</keyword>
<reference evidence="1 2" key="1">
    <citation type="submission" date="2021-03" db="EMBL/GenBank/DDBJ databases">
        <authorList>
            <person name="Grouzdev D.S."/>
        </authorList>
    </citation>
    <scope>NUCLEOTIDE SEQUENCE [LARGE SCALE GENOMIC DNA]</scope>
    <source>
        <strain evidence="1 2">M50-1</strain>
    </source>
</reference>